<dbReference type="STRING" id="28885.EI16_09965"/>
<keyword evidence="3" id="KW-0238">DNA-binding</keyword>
<dbReference type="InterPro" id="IPR025166">
    <property type="entry name" value="Integrase_DNA_bind_dom"/>
</dbReference>
<dbReference type="InterPro" id="IPR011010">
    <property type="entry name" value="DNA_brk_join_enz"/>
</dbReference>
<dbReference type="InterPro" id="IPR010998">
    <property type="entry name" value="Integrase_recombinase_N"/>
</dbReference>
<feature type="domain" description="Tyr recombinase" evidence="5">
    <location>
        <begin position="244"/>
        <end position="427"/>
    </location>
</feature>
<dbReference type="Proteomes" id="UP000027341">
    <property type="component" value="Unassembled WGS sequence"/>
</dbReference>
<keyword evidence="7" id="KW-1185">Reference proteome</keyword>
<dbReference type="InterPro" id="IPR002104">
    <property type="entry name" value="Integrase_catalytic"/>
</dbReference>
<keyword evidence="4" id="KW-0233">DNA recombination</keyword>
<keyword evidence="2" id="KW-0229">DNA integration</keyword>
<dbReference type="Pfam" id="PF13356">
    <property type="entry name" value="Arm-DNA-bind_3"/>
    <property type="match status" value="1"/>
</dbReference>
<name>A0A067A1S7_HYDMR</name>
<dbReference type="Gene3D" id="1.10.443.10">
    <property type="entry name" value="Intergrase catalytic core"/>
    <property type="match status" value="1"/>
</dbReference>
<dbReference type="InterPro" id="IPR013762">
    <property type="entry name" value="Integrase-like_cat_sf"/>
</dbReference>
<dbReference type="Pfam" id="PF00589">
    <property type="entry name" value="Phage_integrase"/>
    <property type="match status" value="1"/>
</dbReference>
<dbReference type="Gene3D" id="1.10.150.130">
    <property type="match status" value="1"/>
</dbReference>
<proteinExistence type="inferred from homology"/>
<dbReference type="RefSeq" id="WP_029912993.1">
    <property type="nucleotide sequence ID" value="NZ_AP020335.1"/>
</dbReference>
<reference evidence="6 7" key="1">
    <citation type="submission" date="2014-04" db="EMBL/GenBank/DDBJ databases">
        <title>Draft genome sequence of Hydrogenovibrio marinus MH-110, a model organism for aerobic H2 metabolism.</title>
        <authorList>
            <person name="Cha H.J."/>
            <person name="Jo B.H."/>
            <person name="Hwang B.H."/>
        </authorList>
    </citation>
    <scope>NUCLEOTIDE SEQUENCE [LARGE SCALE GENOMIC DNA]</scope>
    <source>
        <strain evidence="6 7">MH-110</strain>
    </source>
</reference>
<dbReference type="SUPFAM" id="SSF56349">
    <property type="entry name" value="DNA breaking-rejoining enzymes"/>
    <property type="match status" value="1"/>
</dbReference>
<dbReference type="GO" id="GO:0003677">
    <property type="term" value="F:DNA binding"/>
    <property type="evidence" value="ECO:0007669"/>
    <property type="project" value="UniProtKB-KW"/>
</dbReference>
<dbReference type="PANTHER" id="PTHR30629:SF2">
    <property type="entry name" value="PROPHAGE INTEGRASE INTS-RELATED"/>
    <property type="match status" value="1"/>
</dbReference>
<evidence type="ECO:0000256" key="4">
    <source>
        <dbReference type="ARBA" id="ARBA00023172"/>
    </source>
</evidence>
<organism evidence="6 7">
    <name type="scientific">Hydrogenovibrio marinus</name>
    <dbReference type="NCBI Taxonomy" id="28885"/>
    <lineage>
        <taxon>Bacteria</taxon>
        <taxon>Pseudomonadati</taxon>
        <taxon>Pseudomonadota</taxon>
        <taxon>Gammaproteobacteria</taxon>
        <taxon>Thiotrichales</taxon>
        <taxon>Piscirickettsiaceae</taxon>
        <taxon>Hydrogenovibrio</taxon>
    </lineage>
</organism>
<accession>A0A067A1S7</accession>
<dbReference type="PROSITE" id="PS51898">
    <property type="entry name" value="TYR_RECOMBINASE"/>
    <property type="match status" value="1"/>
</dbReference>
<evidence type="ECO:0000259" key="5">
    <source>
        <dbReference type="PROSITE" id="PS51898"/>
    </source>
</evidence>
<dbReference type="InterPro" id="IPR050808">
    <property type="entry name" value="Phage_Integrase"/>
</dbReference>
<sequence>MVAHSTKKPLSAIAVKNMKTGDVLTDSGDYLGLRVKRTSRATSFIYRYKNFEGKMKQLVLGVYPDMSLAKAREKLQEFKALRASGYDPQQYLIDREEDARKVELEAMREADKLNFTFRAMVELYLTGKVEDRYSEPDRKGNKKIISGSRKEKGQKEVRRTLYGDVVRVLGDMPVSETPLIEVKQMVDQIIARGSNVQAGNVLRELNLAYRFAISNDKLPPNFQNPCPEIKTRIKDSGVKVSNSKRQRVLSEQEIRALWQKLPKAQHISPNAKGVMLLSLMTGMRTGEVCQIKWQDINFNEATIHLAETKSGSSRNVQLSSQAMSLLNKMEKVSSFVFCARSPQGKPLDRALDQKQLSQQLYWARRNGVDLGVECWAPHDLRRTVRTQLAKLRCPREVSEAILGHAKKGIEGTYDLHHYEEEAKEWLQKWCDRLYDIVINE</sequence>
<dbReference type="CDD" id="cd00801">
    <property type="entry name" value="INT_P4_C"/>
    <property type="match status" value="1"/>
</dbReference>
<evidence type="ECO:0000313" key="7">
    <source>
        <dbReference type="Proteomes" id="UP000027341"/>
    </source>
</evidence>
<evidence type="ECO:0000256" key="2">
    <source>
        <dbReference type="ARBA" id="ARBA00022908"/>
    </source>
</evidence>
<dbReference type="Gene3D" id="3.30.160.390">
    <property type="entry name" value="Integrase, DNA-binding domain"/>
    <property type="match status" value="1"/>
</dbReference>
<evidence type="ECO:0000313" key="6">
    <source>
        <dbReference type="EMBL" id="KDN96571.1"/>
    </source>
</evidence>
<dbReference type="InterPro" id="IPR038488">
    <property type="entry name" value="Integrase_DNA-bd_sf"/>
</dbReference>
<dbReference type="AlphaFoldDB" id="A0A067A1S7"/>
<dbReference type="PANTHER" id="PTHR30629">
    <property type="entry name" value="PROPHAGE INTEGRASE"/>
    <property type="match status" value="1"/>
</dbReference>
<gene>
    <name evidence="6" type="ORF">EI16_09965</name>
</gene>
<comment type="similarity">
    <text evidence="1">Belongs to the 'phage' integrase family.</text>
</comment>
<evidence type="ECO:0000256" key="1">
    <source>
        <dbReference type="ARBA" id="ARBA00008857"/>
    </source>
</evidence>
<dbReference type="EMBL" id="JMIU01000001">
    <property type="protein sequence ID" value="KDN96571.1"/>
    <property type="molecule type" value="Genomic_DNA"/>
</dbReference>
<comment type="caution">
    <text evidence="6">The sequence shown here is derived from an EMBL/GenBank/DDBJ whole genome shotgun (WGS) entry which is preliminary data.</text>
</comment>
<evidence type="ECO:0000256" key="3">
    <source>
        <dbReference type="ARBA" id="ARBA00023125"/>
    </source>
</evidence>
<dbReference type="GO" id="GO:0015074">
    <property type="term" value="P:DNA integration"/>
    <property type="evidence" value="ECO:0007669"/>
    <property type="project" value="UniProtKB-KW"/>
</dbReference>
<protein>
    <recommendedName>
        <fullName evidence="5">Tyr recombinase domain-containing protein</fullName>
    </recommendedName>
</protein>
<dbReference type="GO" id="GO:0006310">
    <property type="term" value="P:DNA recombination"/>
    <property type="evidence" value="ECO:0007669"/>
    <property type="project" value="UniProtKB-KW"/>
</dbReference>